<feature type="signal peptide" evidence="2">
    <location>
        <begin position="1"/>
        <end position="19"/>
    </location>
</feature>
<feature type="region of interest" description="Disordered" evidence="1">
    <location>
        <begin position="121"/>
        <end position="143"/>
    </location>
</feature>
<evidence type="ECO:0000256" key="2">
    <source>
        <dbReference type="SAM" id="SignalP"/>
    </source>
</evidence>
<name>A0A147BVU2_IXORI</name>
<evidence type="ECO:0000256" key="1">
    <source>
        <dbReference type="SAM" id="MobiDB-lite"/>
    </source>
</evidence>
<proteinExistence type="predicted"/>
<organism evidence="3">
    <name type="scientific">Ixodes ricinus</name>
    <name type="common">Common tick</name>
    <name type="synonym">Acarus ricinus</name>
    <dbReference type="NCBI Taxonomy" id="34613"/>
    <lineage>
        <taxon>Eukaryota</taxon>
        <taxon>Metazoa</taxon>
        <taxon>Ecdysozoa</taxon>
        <taxon>Arthropoda</taxon>
        <taxon>Chelicerata</taxon>
        <taxon>Arachnida</taxon>
        <taxon>Acari</taxon>
        <taxon>Parasitiformes</taxon>
        <taxon>Ixodida</taxon>
        <taxon>Ixodoidea</taxon>
        <taxon>Ixodidae</taxon>
        <taxon>Ixodinae</taxon>
        <taxon>Ixodes</taxon>
    </lineage>
</organism>
<sequence>MKTVLTCALFGILFFGSLCSFNEETQEQEPTPTPQDDLYKRYYENASGLCGSWYRNESSLESIYNCTLRTLDEKNHTIVNKTWEAFRLSANLTIPRLVGFMCNFSVGMPGDFYTIFTSDGSNEQKSLETPEDNSVTTKAPPVPESELLYAEGNCSEKIYASTTPAPTTLSEPIKATE</sequence>
<protein>
    <submittedName>
        <fullName evidence="3">Putative anticomplement protein ixac-b1</fullName>
    </submittedName>
</protein>
<feature type="chain" id="PRO_5007543019" evidence="2">
    <location>
        <begin position="20"/>
        <end position="177"/>
    </location>
</feature>
<reference evidence="3" key="1">
    <citation type="journal article" date="2018" name="PLoS Negl. Trop. Dis.">
        <title>Sialome diversity of ticks revealed by RNAseq of single tick salivary glands.</title>
        <authorList>
            <person name="Perner J."/>
            <person name="Kropackova S."/>
            <person name="Kopacek P."/>
            <person name="Ribeiro J.M."/>
        </authorList>
    </citation>
    <scope>NUCLEOTIDE SEQUENCE</scope>
    <source>
        <strain evidence="3">Siblings of single egg batch collected in Ceske Budejovice</strain>
        <tissue evidence="3">Salivary glands</tissue>
    </source>
</reference>
<dbReference type="EMBL" id="GEGO01000554">
    <property type="protein sequence ID" value="JAR94850.1"/>
    <property type="molecule type" value="Transcribed_RNA"/>
</dbReference>
<accession>A0A147BVU2</accession>
<dbReference type="AlphaFoldDB" id="A0A147BVU2"/>
<evidence type="ECO:0000313" key="3">
    <source>
        <dbReference type="EMBL" id="JAR94850.1"/>
    </source>
</evidence>
<keyword evidence="2" id="KW-0732">Signal</keyword>